<dbReference type="Gene3D" id="3.30.43.10">
    <property type="entry name" value="Uridine Diphospho-n-acetylenolpyruvylglucosamine Reductase, domain 2"/>
    <property type="match status" value="1"/>
</dbReference>
<dbReference type="EMBL" id="JAMQON010000003">
    <property type="protein sequence ID" value="MDS0260336.1"/>
    <property type="molecule type" value="Genomic_DNA"/>
</dbReference>
<evidence type="ECO:0000256" key="2">
    <source>
        <dbReference type="ARBA" id="ARBA00005466"/>
    </source>
</evidence>
<dbReference type="PROSITE" id="PS51387">
    <property type="entry name" value="FAD_PCMH"/>
    <property type="match status" value="1"/>
</dbReference>
<dbReference type="InterPro" id="IPR006094">
    <property type="entry name" value="Oxid_FAD_bind_N"/>
</dbReference>
<dbReference type="InterPro" id="IPR036318">
    <property type="entry name" value="FAD-bd_PCMH-like_sf"/>
</dbReference>
<organism evidence="7 8">
    <name type="scientific">Haloarcula saliterrae</name>
    <dbReference type="NCBI Taxonomy" id="2950534"/>
    <lineage>
        <taxon>Archaea</taxon>
        <taxon>Methanobacteriati</taxon>
        <taxon>Methanobacteriota</taxon>
        <taxon>Stenosarchaea group</taxon>
        <taxon>Halobacteria</taxon>
        <taxon>Halobacteriales</taxon>
        <taxon>Haloarculaceae</taxon>
        <taxon>Haloarcula</taxon>
    </lineage>
</organism>
<evidence type="ECO:0000256" key="5">
    <source>
        <dbReference type="ARBA" id="ARBA00023002"/>
    </source>
</evidence>
<evidence type="ECO:0000256" key="3">
    <source>
        <dbReference type="ARBA" id="ARBA00022630"/>
    </source>
</evidence>
<protein>
    <submittedName>
        <fullName evidence="7">FAD-binding oxidoreductase</fullName>
    </submittedName>
</protein>
<evidence type="ECO:0000256" key="1">
    <source>
        <dbReference type="ARBA" id="ARBA00001974"/>
    </source>
</evidence>
<accession>A0ABU2FDJ8</accession>
<dbReference type="PANTHER" id="PTHR42973:SF39">
    <property type="entry name" value="FAD-BINDING PCMH-TYPE DOMAIN-CONTAINING PROTEIN"/>
    <property type="match status" value="1"/>
</dbReference>
<evidence type="ECO:0000313" key="8">
    <source>
        <dbReference type="Proteomes" id="UP001259659"/>
    </source>
</evidence>
<keyword evidence="4" id="KW-0274">FAD</keyword>
<dbReference type="Gene3D" id="3.40.462.20">
    <property type="match status" value="1"/>
</dbReference>
<gene>
    <name evidence="7" type="ORF">NDI56_13110</name>
</gene>
<name>A0ABU2FDJ8_9EURY</name>
<dbReference type="Pfam" id="PF08031">
    <property type="entry name" value="BBE"/>
    <property type="match status" value="1"/>
</dbReference>
<keyword evidence="3" id="KW-0285">Flavoprotein</keyword>
<evidence type="ECO:0000313" key="7">
    <source>
        <dbReference type="EMBL" id="MDS0260336.1"/>
    </source>
</evidence>
<dbReference type="InterPro" id="IPR016167">
    <property type="entry name" value="FAD-bd_PCMH_sub1"/>
</dbReference>
<dbReference type="PANTHER" id="PTHR42973">
    <property type="entry name" value="BINDING OXIDOREDUCTASE, PUTATIVE (AFU_ORTHOLOGUE AFUA_1G17690)-RELATED"/>
    <property type="match status" value="1"/>
</dbReference>
<dbReference type="InterPro" id="IPR050416">
    <property type="entry name" value="FAD-linked_Oxidoreductase"/>
</dbReference>
<sequence length="462" mass="49538">MSTRELSADATRRLRTEVDGQLVEPGDEGYEAARTVWNERVDKHPAAVVRSSGPADVVAAVAFARERDIPLSVKGGGHHLAGTAVVDDGLVIDMSMLDGVDIDAEARRATVGAGATWGEFYEAAAGSGLTTAGGVHPGTGVAGLTLGGGLGLLGRKHGLTVDNLVGATVVTADGRIVRAAADENSDLFWALRGGGGNFGVVTEFEFRLHDIGPEVVGGKRLYAYREPAAMLRAYRSVMADAPDELMCMAGVRSMPPHPRIPEPVRGTEAFTLLTCFAGPTDAADEALEALGELGDPLVDGVRPRSYTGLVEEQSVPDDYHWYSKARYLDELTDDAIDTIASCTESPPPEFSRVTLEPMGGAISRVDDDETAFAHRDAGYSFSVWTGWTEPALEQQHVEWTRAFHDAMEPHATDGVYLNYLDRDDGGRVGDAFGGHGARLREIKDRWDPDGLFRIDRGMESRG</sequence>
<dbReference type="InterPro" id="IPR012951">
    <property type="entry name" value="BBE"/>
</dbReference>
<dbReference type="SUPFAM" id="SSF56176">
    <property type="entry name" value="FAD-binding/transporter-associated domain-like"/>
    <property type="match status" value="1"/>
</dbReference>
<dbReference type="Pfam" id="PF01565">
    <property type="entry name" value="FAD_binding_4"/>
    <property type="match status" value="1"/>
</dbReference>
<dbReference type="InterPro" id="IPR016166">
    <property type="entry name" value="FAD-bd_PCMH"/>
</dbReference>
<dbReference type="Gene3D" id="3.30.465.10">
    <property type="match status" value="1"/>
</dbReference>
<dbReference type="InterPro" id="IPR006093">
    <property type="entry name" value="Oxy_OxRdtase_FAD_BS"/>
</dbReference>
<feature type="domain" description="FAD-binding PCMH-type" evidence="6">
    <location>
        <begin position="41"/>
        <end position="211"/>
    </location>
</feature>
<comment type="caution">
    <text evidence="7">The sequence shown here is derived from an EMBL/GenBank/DDBJ whole genome shotgun (WGS) entry which is preliminary data.</text>
</comment>
<dbReference type="InterPro" id="IPR016169">
    <property type="entry name" value="FAD-bd_PCMH_sub2"/>
</dbReference>
<reference evidence="7 8" key="1">
    <citation type="submission" date="2022-06" db="EMBL/GenBank/DDBJ databases">
        <title>Haloarcula sp. a new haloarchaeum isolate from saline soil.</title>
        <authorList>
            <person name="Strakova D."/>
            <person name="Galisteo C."/>
            <person name="Sanchez-Porro C."/>
            <person name="Ventosa A."/>
        </authorList>
    </citation>
    <scope>NUCLEOTIDE SEQUENCE [LARGE SCALE GENOMIC DNA]</scope>
    <source>
        <strain evidence="7 8">S1CR25-12</strain>
    </source>
</reference>
<proteinExistence type="inferred from homology"/>
<dbReference type="RefSeq" id="WP_310920004.1">
    <property type="nucleotide sequence ID" value="NZ_JAMQON010000003.1"/>
</dbReference>
<evidence type="ECO:0000259" key="6">
    <source>
        <dbReference type="PROSITE" id="PS51387"/>
    </source>
</evidence>
<keyword evidence="5" id="KW-0560">Oxidoreductase</keyword>
<keyword evidence="8" id="KW-1185">Reference proteome</keyword>
<comment type="similarity">
    <text evidence="2">Belongs to the oxygen-dependent FAD-linked oxidoreductase family.</text>
</comment>
<evidence type="ECO:0000256" key="4">
    <source>
        <dbReference type="ARBA" id="ARBA00022827"/>
    </source>
</evidence>
<comment type="cofactor">
    <cofactor evidence="1">
        <name>FAD</name>
        <dbReference type="ChEBI" id="CHEBI:57692"/>
    </cofactor>
</comment>
<dbReference type="Proteomes" id="UP001259659">
    <property type="component" value="Unassembled WGS sequence"/>
</dbReference>
<dbReference type="PROSITE" id="PS00862">
    <property type="entry name" value="OX2_COVAL_FAD"/>
    <property type="match status" value="1"/>
</dbReference>